<dbReference type="InterPro" id="IPR009057">
    <property type="entry name" value="Homeodomain-like_sf"/>
</dbReference>
<organism evidence="8 9">
    <name type="scientific">Streptomyces griseoaurantiacus</name>
    <dbReference type="NCBI Taxonomy" id="68213"/>
    <lineage>
        <taxon>Bacteria</taxon>
        <taxon>Bacillati</taxon>
        <taxon>Actinomycetota</taxon>
        <taxon>Actinomycetes</taxon>
        <taxon>Kitasatosporales</taxon>
        <taxon>Streptomycetaceae</taxon>
        <taxon>Streptomyces</taxon>
        <taxon>Streptomyces aurantiacus group</taxon>
    </lineage>
</organism>
<dbReference type="PROSITE" id="PS50977">
    <property type="entry name" value="HTH_TETR_2"/>
    <property type="match status" value="1"/>
</dbReference>
<dbReference type="Pfam" id="PF00440">
    <property type="entry name" value="TetR_N"/>
    <property type="match status" value="1"/>
</dbReference>
<evidence type="ECO:0000313" key="8">
    <source>
        <dbReference type="EMBL" id="MBA5219997.1"/>
    </source>
</evidence>
<dbReference type="GO" id="GO:0000976">
    <property type="term" value="F:transcription cis-regulatory region binding"/>
    <property type="evidence" value="ECO:0007669"/>
    <property type="project" value="TreeGrafter"/>
</dbReference>
<evidence type="ECO:0000256" key="2">
    <source>
        <dbReference type="ARBA" id="ARBA00023015"/>
    </source>
</evidence>
<feature type="compositionally biased region" description="Low complexity" evidence="6">
    <location>
        <begin position="21"/>
        <end position="33"/>
    </location>
</feature>
<dbReference type="PANTHER" id="PTHR30055:SF151">
    <property type="entry name" value="TRANSCRIPTIONAL REGULATORY PROTEIN"/>
    <property type="match status" value="1"/>
</dbReference>
<feature type="region of interest" description="Disordered" evidence="6">
    <location>
        <begin position="17"/>
        <end position="37"/>
    </location>
</feature>
<evidence type="ECO:0000259" key="7">
    <source>
        <dbReference type="PROSITE" id="PS50977"/>
    </source>
</evidence>
<dbReference type="Pfam" id="PF02909">
    <property type="entry name" value="TetR_C_1"/>
    <property type="match status" value="1"/>
</dbReference>
<dbReference type="InterPro" id="IPR050109">
    <property type="entry name" value="HTH-type_TetR-like_transc_reg"/>
</dbReference>
<feature type="DNA-binding region" description="H-T-H motif" evidence="5">
    <location>
        <begin position="63"/>
        <end position="82"/>
    </location>
</feature>
<dbReference type="PRINTS" id="PR00400">
    <property type="entry name" value="TETREPRESSOR"/>
</dbReference>
<evidence type="ECO:0000256" key="4">
    <source>
        <dbReference type="ARBA" id="ARBA00023163"/>
    </source>
</evidence>
<dbReference type="GO" id="GO:0003700">
    <property type="term" value="F:DNA-binding transcription factor activity"/>
    <property type="evidence" value="ECO:0007669"/>
    <property type="project" value="TreeGrafter"/>
</dbReference>
<keyword evidence="1" id="KW-0678">Repressor</keyword>
<evidence type="ECO:0000256" key="1">
    <source>
        <dbReference type="ARBA" id="ARBA00022491"/>
    </source>
</evidence>
<dbReference type="EMBL" id="JACERG010000002">
    <property type="protein sequence ID" value="MBA5219997.1"/>
    <property type="molecule type" value="Genomic_DNA"/>
</dbReference>
<keyword evidence="4" id="KW-0804">Transcription</keyword>
<dbReference type="SUPFAM" id="SSF48498">
    <property type="entry name" value="Tetracyclin repressor-like, C-terminal domain"/>
    <property type="match status" value="1"/>
</dbReference>
<evidence type="ECO:0000256" key="5">
    <source>
        <dbReference type="PROSITE-ProRule" id="PRU00335"/>
    </source>
</evidence>
<dbReference type="Gene3D" id="1.10.357.10">
    <property type="entry name" value="Tetracycline Repressor, domain 2"/>
    <property type="match status" value="1"/>
</dbReference>
<dbReference type="Proteomes" id="UP000587608">
    <property type="component" value="Unassembled WGS sequence"/>
</dbReference>
<dbReference type="PANTHER" id="PTHR30055">
    <property type="entry name" value="HTH-TYPE TRANSCRIPTIONAL REGULATOR RUTR"/>
    <property type="match status" value="1"/>
</dbReference>
<protein>
    <submittedName>
        <fullName evidence="8">TetR/AcrR family transcriptional regulator C-terminal domain-containing protein</fullName>
    </submittedName>
</protein>
<feature type="domain" description="HTH tetR-type" evidence="7">
    <location>
        <begin position="40"/>
        <end position="100"/>
    </location>
</feature>
<evidence type="ECO:0000256" key="6">
    <source>
        <dbReference type="SAM" id="MobiDB-lite"/>
    </source>
</evidence>
<dbReference type="AlphaFoldDB" id="A0A7W2HSE1"/>
<keyword evidence="2" id="KW-0805">Transcription regulation</keyword>
<dbReference type="GO" id="GO:0045892">
    <property type="term" value="P:negative regulation of DNA-templated transcription"/>
    <property type="evidence" value="ECO:0007669"/>
    <property type="project" value="InterPro"/>
</dbReference>
<dbReference type="InterPro" id="IPR001647">
    <property type="entry name" value="HTH_TetR"/>
</dbReference>
<dbReference type="PRINTS" id="PR00455">
    <property type="entry name" value="HTHTETR"/>
</dbReference>
<evidence type="ECO:0000313" key="9">
    <source>
        <dbReference type="Proteomes" id="UP000587608"/>
    </source>
</evidence>
<name>A0A7W2HSE1_9ACTN</name>
<dbReference type="InterPro" id="IPR036271">
    <property type="entry name" value="Tet_transcr_reg_TetR-rel_C_sf"/>
</dbReference>
<proteinExistence type="predicted"/>
<keyword evidence="3 5" id="KW-0238">DNA-binding</keyword>
<dbReference type="InterPro" id="IPR004111">
    <property type="entry name" value="Repressor_TetR_C"/>
</dbReference>
<dbReference type="Gene3D" id="1.10.10.60">
    <property type="entry name" value="Homeodomain-like"/>
    <property type="match status" value="1"/>
</dbReference>
<sequence>MALTVLNCQGGAVRFPDVSTERTGGSTSTAGTARGERRAPLDRARVADTALRLLNEVGLEGLTLRAIARELDVKAPALYWHFKDKQALLDEMATEMYRRMIAGIPLDPQETWRERLLNSNRGLRTALLAYRDGARVFSGSRFTGAAHAERMEDTLRVFTEAGFTLTQAVRATQTSYLYTIGYVTEEQGVQPMADERREGYDVEERARLMAEYPLSAAAGREIFEDFDRHFEEGLALLTAGIAARYGIA</sequence>
<dbReference type="GO" id="GO:0046677">
    <property type="term" value="P:response to antibiotic"/>
    <property type="evidence" value="ECO:0007669"/>
    <property type="project" value="InterPro"/>
</dbReference>
<reference evidence="8 9" key="1">
    <citation type="submission" date="2020-07" db="EMBL/GenBank/DDBJ databases">
        <title>Differential regulation of undecylprodigiosin biosynthesis in the yeast-scavenging Streptomyces strain MBK6.</title>
        <authorList>
            <person name="Baral B."/>
            <person name="Siitonen V."/>
            <person name="Laughlin M."/>
            <person name="Yamada K."/>
            <person name="Ilomaeki M."/>
            <person name="Metsae-Ketelae M."/>
            <person name="Niemi J."/>
        </authorList>
    </citation>
    <scope>NUCLEOTIDE SEQUENCE [LARGE SCALE GENOMIC DNA]</scope>
    <source>
        <strain evidence="8 9">MBK6</strain>
    </source>
</reference>
<dbReference type="InterPro" id="IPR003012">
    <property type="entry name" value="Tet_transcr_reg_TetR"/>
</dbReference>
<dbReference type="SUPFAM" id="SSF46689">
    <property type="entry name" value="Homeodomain-like"/>
    <property type="match status" value="1"/>
</dbReference>
<gene>
    <name evidence="8" type="ORF">H1X69_01015</name>
</gene>
<accession>A0A7W2HSE1</accession>
<evidence type="ECO:0000256" key="3">
    <source>
        <dbReference type="ARBA" id="ARBA00023125"/>
    </source>
</evidence>
<comment type="caution">
    <text evidence="8">The sequence shown here is derived from an EMBL/GenBank/DDBJ whole genome shotgun (WGS) entry which is preliminary data.</text>
</comment>